<feature type="region of interest" description="Disordered" evidence="1">
    <location>
        <begin position="178"/>
        <end position="252"/>
    </location>
</feature>
<dbReference type="eggNOG" id="ENOG502RXI4">
    <property type="taxonomic scope" value="Eukaryota"/>
</dbReference>
<feature type="compositionally biased region" description="Basic and acidic residues" evidence="1">
    <location>
        <begin position="70"/>
        <end position="88"/>
    </location>
</feature>
<feature type="compositionally biased region" description="Basic and acidic residues" evidence="1">
    <location>
        <begin position="96"/>
        <end position="105"/>
    </location>
</feature>
<evidence type="ECO:0000313" key="2">
    <source>
        <dbReference type="EMBL" id="EXJ94622.1"/>
    </source>
</evidence>
<dbReference type="GO" id="GO:0005737">
    <property type="term" value="C:cytoplasm"/>
    <property type="evidence" value="ECO:0007669"/>
    <property type="project" value="InterPro"/>
</dbReference>
<proteinExistence type="predicted"/>
<dbReference type="STRING" id="1182541.W9YNV5"/>
<feature type="compositionally biased region" description="Polar residues" evidence="1">
    <location>
        <begin position="274"/>
        <end position="283"/>
    </location>
</feature>
<feature type="region of interest" description="Disordered" evidence="1">
    <location>
        <begin position="538"/>
        <end position="604"/>
    </location>
</feature>
<feature type="compositionally biased region" description="Polar residues" evidence="1">
    <location>
        <begin position="572"/>
        <end position="603"/>
    </location>
</feature>
<dbReference type="GO" id="GO:0005634">
    <property type="term" value="C:nucleus"/>
    <property type="evidence" value="ECO:0007669"/>
    <property type="project" value="InterPro"/>
</dbReference>
<name>W9YNV5_9EURO</name>
<keyword evidence="3" id="KW-1185">Reference proteome</keyword>
<dbReference type="AlphaFoldDB" id="W9YNV5"/>
<feature type="region of interest" description="Disordered" evidence="1">
    <location>
        <begin position="274"/>
        <end position="293"/>
    </location>
</feature>
<evidence type="ECO:0008006" key="4">
    <source>
        <dbReference type="Google" id="ProtNLM"/>
    </source>
</evidence>
<dbReference type="GO" id="GO:0007623">
    <property type="term" value="P:circadian rhythm"/>
    <property type="evidence" value="ECO:0007669"/>
    <property type="project" value="InterPro"/>
</dbReference>
<protein>
    <recommendedName>
        <fullName evidence="4">Frequency clock protein</fullName>
    </recommendedName>
</protein>
<feature type="compositionally biased region" description="Polar residues" evidence="1">
    <location>
        <begin position="179"/>
        <end position="190"/>
    </location>
</feature>
<organism evidence="2 3">
    <name type="scientific">Capronia coronata CBS 617.96</name>
    <dbReference type="NCBI Taxonomy" id="1182541"/>
    <lineage>
        <taxon>Eukaryota</taxon>
        <taxon>Fungi</taxon>
        <taxon>Dikarya</taxon>
        <taxon>Ascomycota</taxon>
        <taxon>Pezizomycotina</taxon>
        <taxon>Eurotiomycetes</taxon>
        <taxon>Chaetothyriomycetidae</taxon>
        <taxon>Chaetothyriales</taxon>
        <taxon>Herpotrichiellaceae</taxon>
        <taxon>Capronia</taxon>
    </lineage>
</organism>
<feature type="compositionally biased region" description="Low complexity" evidence="1">
    <location>
        <begin position="626"/>
        <end position="640"/>
    </location>
</feature>
<feature type="compositionally biased region" description="Basic and acidic residues" evidence="1">
    <location>
        <begin position="356"/>
        <end position="379"/>
    </location>
</feature>
<dbReference type="Pfam" id="PF09421">
    <property type="entry name" value="FRQ"/>
    <property type="match status" value="1"/>
</dbReference>
<dbReference type="GeneID" id="19157915"/>
<evidence type="ECO:0000313" key="3">
    <source>
        <dbReference type="Proteomes" id="UP000019484"/>
    </source>
</evidence>
<dbReference type="HOGENOM" id="CLU_007103_1_0_1"/>
<dbReference type="RefSeq" id="XP_007722116.1">
    <property type="nucleotide sequence ID" value="XM_007723926.1"/>
</dbReference>
<dbReference type="EMBL" id="AMWN01000002">
    <property type="protein sequence ID" value="EXJ94622.1"/>
    <property type="molecule type" value="Genomic_DNA"/>
</dbReference>
<evidence type="ECO:0000256" key="1">
    <source>
        <dbReference type="SAM" id="MobiDB-lite"/>
    </source>
</evidence>
<reference evidence="2 3" key="1">
    <citation type="submission" date="2013-03" db="EMBL/GenBank/DDBJ databases">
        <title>The Genome Sequence of Capronia coronata CBS 617.96.</title>
        <authorList>
            <consortium name="The Broad Institute Genomics Platform"/>
            <person name="Cuomo C."/>
            <person name="de Hoog S."/>
            <person name="Gorbushina A."/>
            <person name="Walker B."/>
            <person name="Young S.K."/>
            <person name="Zeng Q."/>
            <person name="Gargeya S."/>
            <person name="Fitzgerald M."/>
            <person name="Haas B."/>
            <person name="Abouelleil A."/>
            <person name="Allen A.W."/>
            <person name="Alvarado L."/>
            <person name="Arachchi H.M."/>
            <person name="Berlin A.M."/>
            <person name="Chapman S.B."/>
            <person name="Gainer-Dewar J."/>
            <person name="Goldberg J."/>
            <person name="Griggs A."/>
            <person name="Gujja S."/>
            <person name="Hansen M."/>
            <person name="Howarth C."/>
            <person name="Imamovic A."/>
            <person name="Ireland A."/>
            <person name="Larimer J."/>
            <person name="McCowan C."/>
            <person name="Murphy C."/>
            <person name="Pearson M."/>
            <person name="Poon T.W."/>
            <person name="Priest M."/>
            <person name="Roberts A."/>
            <person name="Saif S."/>
            <person name="Shea T."/>
            <person name="Sisk P."/>
            <person name="Sykes S."/>
            <person name="Wortman J."/>
            <person name="Nusbaum C."/>
            <person name="Birren B."/>
        </authorList>
    </citation>
    <scope>NUCLEOTIDE SEQUENCE [LARGE SCALE GENOMIC DNA]</scope>
    <source>
        <strain evidence="2 3">CBS 617.96</strain>
    </source>
</reference>
<feature type="region of interest" description="Disordered" evidence="1">
    <location>
        <begin position="1"/>
        <end position="110"/>
    </location>
</feature>
<dbReference type="InterPro" id="IPR018554">
    <property type="entry name" value="FRQ"/>
</dbReference>
<feature type="compositionally biased region" description="Basic and acidic residues" evidence="1">
    <location>
        <begin position="191"/>
        <end position="215"/>
    </location>
</feature>
<accession>W9YNV5</accession>
<dbReference type="OrthoDB" id="2536795at2759"/>
<dbReference type="Proteomes" id="UP000019484">
    <property type="component" value="Unassembled WGS sequence"/>
</dbReference>
<dbReference type="GO" id="GO:0006355">
    <property type="term" value="P:regulation of DNA-templated transcription"/>
    <property type="evidence" value="ECO:0007669"/>
    <property type="project" value="InterPro"/>
</dbReference>
<feature type="compositionally biased region" description="Polar residues" evidence="1">
    <location>
        <begin position="550"/>
        <end position="562"/>
    </location>
</feature>
<feature type="region of interest" description="Disordered" evidence="1">
    <location>
        <begin position="338"/>
        <end position="428"/>
    </location>
</feature>
<feature type="region of interest" description="Disordered" evidence="1">
    <location>
        <begin position="621"/>
        <end position="640"/>
    </location>
</feature>
<gene>
    <name evidence="2" type="ORF">A1O1_03018</name>
</gene>
<comment type="caution">
    <text evidence="2">The sequence shown here is derived from an EMBL/GenBank/DDBJ whole genome shotgun (WGS) entry which is preliminary data.</text>
</comment>
<feature type="compositionally biased region" description="Polar residues" evidence="1">
    <location>
        <begin position="405"/>
        <end position="417"/>
    </location>
</feature>
<feature type="compositionally biased region" description="Low complexity" evidence="1">
    <location>
        <begin position="239"/>
        <end position="251"/>
    </location>
</feature>
<sequence>MVDEPTSIAPSPKRSFVEISDNPRRTSPSQSKSLPRHKKVKTAHGSDGSIAGPVQPEAVAETSSTAPAAVERESSSDQSAEKWFKRANENVNGPAKKPEKREGGRHYPSSALWYANDGLDESPFYMSRQNRYQPPNHLRSVNAESFGGYLAKDDTVADELREVIDDLTVQNKKLKTLLRTRQPQESPGSSDSERVIEVRTHGLPPEKKRELEELLKNFSTSLTGDKPARQSHSTPVDESATSSGNGGASAAKLPHMDLTHHTDSGYASMSNSALNSTSYSGVPNDTDSKSKKDTDIKNYLHDIPDSLFPQKSLSVSDSAKMDMVVQRLEQLFTGKLALPGDHSLPDQQQKISRSAAKADRREDEKMNRASRAEGTREAHVFPPDSKINLDAIDPQRLGHQGGYAASSSGTPKSNTDVPGTPDQRPTRPLDLDIHRAQVASDNIRYIQHLGFSSPQVGSGAAGHAQPWMYLNLLVSMAQLHTLNVTPAFVRKAVQSMSTKFELSKDGHKIRWKGDASTGGAWPAPGSPMALLARNLDAMGEDGGTQRGGRSATSTVNDGTPVSLTDDRGPQEMMSTTSKRQDSTTSSSNLAVGKPSTLSKTPSSFDYRPLVYHKKTRNSNSLIPQKSYLDSSSSSGDLSPDSTGLAHVLGRPTLGQSTEFRPGFLTFFSNPYFFVDLSGDKTPAASKSDVHSCSEGFLGTPEQPAGVDDTLRDASACYFIQQSDGGQSDNLVAQFRCPDLHWHISPITAAGEDETQPIELPASGIGGVIPEDNFALDVKIERVRLQCPATGITGTRKPSLYAYRVIQCTKLELQPPRLPPPSYVFFTSSSSSGEQDYLEADASSETSDADESPALAGYLWKWSSSSSNERRAGEDLSEDSSLGALQAARARSANAEGGRAEDLDILTTQTGATVNGSLAATAGASYSAASLADAERVGGGEVSLSGMDFE</sequence>